<feature type="region of interest" description="Disordered" evidence="1">
    <location>
        <begin position="1"/>
        <end position="51"/>
    </location>
</feature>
<dbReference type="Proteomes" id="UP000001460">
    <property type="component" value="Unassembled WGS sequence"/>
</dbReference>
<dbReference type="RefSeq" id="XP_002140211.1">
    <property type="nucleotide sequence ID" value="XM_002140175.1"/>
</dbReference>
<dbReference type="Pfam" id="PF09072">
    <property type="entry name" value="TMA7"/>
    <property type="match status" value="1"/>
</dbReference>
<feature type="compositionally biased region" description="Polar residues" evidence="1">
    <location>
        <begin position="41"/>
        <end position="51"/>
    </location>
</feature>
<reference evidence="2" key="1">
    <citation type="submission" date="2008-06" db="EMBL/GenBank/DDBJ databases">
        <authorList>
            <person name="Lorenzi H."/>
            <person name="Inman J."/>
            <person name="Miller J."/>
            <person name="Schobel S."/>
            <person name="Amedeo P."/>
            <person name="Caler E.V."/>
            <person name="da Silva J."/>
        </authorList>
    </citation>
    <scope>NUCLEOTIDE SEQUENCE [LARGE SCALE GENOMIC DNA]</scope>
    <source>
        <strain evidence="2">RN66</strain>
    </source>
</reference>
<dbReference type="VEuPathDB" id="CryptoDB:CMU_016110"/>
<dbReference type="GeneID" id="6995572"/>
<evidence type="ECO:0000256" key="1">
    <source>
        <dbReference type="SAM" id="MobiDB-lite"/>
    </source>
</evidence>
<dbReference type="AlphaFoldDB" id="B6ACK8"/>
<protein>
    <recommendedName>
        <fullName evidence="4">Translation machinery associated TMA7 domain-containing protein</fullName>
    </recommendedName>
</protein>
<evidence type="ECO:0008006" key="4">
    <source>
        <dbReference type="Google" id="ProtNLM"/>
    </source>
</evidence>
<proteinExistence type="predicted"/>
<accession>B6ACK8</accession>
<organism evidence="2 3">
    <name type="scientific">Cryptosporidium muris (strain RN66)</name>
    <dbReference type="NCBI Taxonomy" id="441375"/>
    <lineage>
        <taxon>Eukaryota</taxon>
        <taxon>Sar</taxon>
        <taxon>Alveolata</taxon>
        <taxon>Apicomplexa</taxon>
        <taxon>Conoidasida</taxon>
        <taxon>Coccidia</taxon>
        <taxon>Eucoccidiorida</taxon>
        <taxon>Eimeriorina</taxon>
        <taxon>Cryptosporidiidae</taxon>
        <taxon>Cryptosporidium</taxon>
    </lineage>
</organism>
<dbReference type="EMBL" id="DS989728">
    <property type="protein sequence ID" value="EEA05862.1"/>
    <property type="molecule type" value="Genomic_DNA"/>
</dbReference>
<evidence type="ECO:0000313" key="3">
    <source>
        <dbReference type="Proteomes" id="UP000001460"/>
    </source>
</evidence>
<feature type="compositionally biased region" description="Basic and acidic residues" evidence="1">
    <location>
        <begin position="28"/>
        <end position="39"/>
    </location>
</feature>
<dbReference type="OrthoDB" id="5875978at2759"/>
<sequence length="51" mass="6096">MALKTEGGKKKPLKQSKTEKFETEEDIEFKRRQAEEKKKLQQMSKNLRSKK</sequence>
<evidence type="ECO:0000313" key="2">
    <source>
        <dbReference type="EMBL" id="EEA05862.1"/>
    </source>
</evidence>
<gene>
    <name evidence="2" type="ORF">CMU_016110</name>
</gene>
<dbReference type="InterPro" id="IPR015157">
    <property type="entry name" value="TMA7"/>
</dbReference>
<keyword evidence="3" id="KW-1185">Reference proteome</keyword>
<name>B6ACK8_CRYMR</name>